<dbReference type="InterPro" id="IPR035437">
    <property type="entry name" value="SNase_OB-fold_sf"/>
</dbReference>
<dbReference type="SUPFAM" id="SSF50199">
    <property type="entry name" value="Staphylococcal nuclease"/>
    <property type="match status" value="1"/>
</dbReference>
<dbReference type="EMBL" id="AE017308">
    <property type="protein sequence ID" value="AAT27613.1"/>
    <property type="molecule type" value="Genomic_DNA"/>
</dbReference>
<accession>Q6KIG3</accession>
<evidence type="ECO:0000256" key="1">
    <source>
        <dbReference type="SAM" id="Phobius"/>
    </source>
</evidence>
<dbReference type="HOGENOM" id="CLU_046484_9_0_14"/>
<dbReference type="STRING" id="267748.MMOB1270"/>
<dbReference type="Gene3D" id="2.40.50.90">
    <property type="match status" value="1"/>
</dbReference>
<keyword evidence="1" id="KW-0812">Transmembrane</keyword>
<feature type="domain" description="TNase-like" evidence="2">
    <location>
        <begin position="50"/>
        <end position="183"/>
    </location>
</feature>
<gene>
    <name evidence="3" type="primary">nuc</name>
    <name evidence="3" type="ordered locus">MMOB1270</name>
</gene>
<keyword evidence="3" id="KW-0378">Hydrolase</keyword>
<dbReference type="eggNOG" id="COG1525">
    <property type="taxonomic scope" value="Bacteria"/>
</dbReference>
<dbReference type="Pfam" id="PF00565">
    <property type="entry name" value="SNase"/>
    <property type="match status" value="1"/>
</dbReference>
<feature type="transmembrane region" description="Helical" evidence="1">
    <location>
        <begin position="15"/>
        <end position="33"/>
    </location>
</feature>
<keyword evidence="1" id="KW-1133">Transmembrane helix</keyword>
<sequence>MNLAHKIKLKYFKKLFKIMFLLKISISFLFIISCSTQNENFYKDIKSIEILDGDTLSINSKQIRLFGVDTPEKFHYWENNIESNGLEYFFAIEAKKFTESFFNSLREIIISPKSKDKFGRLIARIQNNKKDLALEIIKNGLGIVQYVSLDKKSPFFTRDTNYFYSLLEAQNIAIKLKKGFWQFENISIKTIFPNPNVNLI</sequence>
<protein>
    <submittedName>
        <fullName evidence="3">Staphylococcal nuclease</fullName>
        <ecNumber evidence="3">3.1.31.1</ecNumber>
    </submittedName>
</protein>
<evidence type="ECO:0000313" key="3">
    <source>
        <dbReference type="EMBL" id="AAT27613.1"/>
    </source>
</evidence>
<organism evidence="3 4">
    <name type="scientific">Mycoplasma mobile (strain ATCC 43663 / 163K / NCTC 11711)</name>
    <name type="common">Mesomycoplasma mobile</name>
    <dbReference type="NCBI Taxonomy" id="267748"/>
    <lineage>
        <taxon>Bacteria</taxon>
        <taxon>Bacillati</taxon>
        <taxon>Mycoplasmatota</taxon>
        <taxon>Mycoplasmoidales</taxon>
        <taxon>Metamycoplasmataceae</taxon>
        <taxon>Mesomycoplasma</taxon>
    </lineage>
</organism>
<proteinExistence type="predicted"/>
<dbReference type="GO" id="GO:1990599">
    <property type="term" value="F:3' overhang single-stranded DNA endodeoxyribonuclease activity"/>
    <property type="evidence" value="ECO:0007669"/>
    <property type="project" value="UniProtKB-EC"/>
</dbReference>
<keyword evidence="1" id="KW-0472">Membrane</keyword>
<dbReference type="AlphaFoldDB" id="Q6KIG3"/>
<dbReference type="KEGG" id="mmo:MMOB1270"/>
<keyword evidence="4" id="KW-1185">Reference proteome</keyword>
<evidence type="ECO:0000259" key="2">
    <source>
        <dbReference type="PROSITE" id="PS50830"/>
    </source>
</evidence>
<dbReference type="EC" id="3.1.31.1" evidence="3"/>
<dbReference type="PROSITE" id="PS50830">
    <property type="entry name" value="TNASE_3"/>
    <property type="match status" value="1"/>
</dbReference>
<reference evidence="3 4" key="1">
    <citation type="journal article" date="2004" name="Genome Res.">
        <title>The complete genome and proteome of Mycoplasma mobile.</title>
        <authorList>
            <person name="Jaffe J.D."/>
            <person name="Stange-Thomann N."/>
            <person name="Smith C."/>
            <person name="DeCaprio D."/>
            <person name="Fisher S."/>
            <person name="Butler J."/>
            <person name="Calvo S."/>
            <person name="Elkins T."/>
            <person name="FitzGerald M.G."/>
            <person name="Hafez N."/>
            <person name="Kodira C.D."/>
            <person name="Major J."/>
            <person name="Wang S."/>
            <person name="Wilkinson J."/>
            <person name="Nicol R."/>
            <person name="Nusbaum C."/>
            <person name="Birren B."/>
            <person name="Berg H.C."/>
            <person name="Church G.M."/>
        </authorList>
    </citation>
    <scope>NUCLEOTIDE SEQUENCE [LARGE SCALE GENOMIC DNA]</scope>
    <source>
        <strain evidence="4">ATCC 43663 / 163K / NCTC 11711</strain>
    </source>
</reference>
<dbReference type="PROSITE" id="PS51257">
    <property type="entry name" value="PROKAR_LIPOPROTEIN"/>
    <property type="match status" value="1"/>
</dbReference>
<dbReference type="InterPro" id="IPR016071">
    <property type="entry name" value="Staphylococal_nuclease_OB-fold"/>
</dbReference>
<name>Q6KIG3_MYCM1</name>
<dbReference type="Proteomes" id="UP000009072">
    <property type="component" value="Chromosome"/>
</dbReference>
<dbReference type="SMART" id="SM00318">
    <property type="entry name" value="SNc"/>
    <property type="match status" value="1"/>
</dbReference>
<evidence type="ECO:0000313" key="4">
    <source>
        <dbReference type="Proteomes" id="UP000009072"/>
    </source>
</evidence>